<comment type="similarity">
    <text evidence="1">Belongs to the thymidylate synthase family.</text>
</comment>
<evidence type="ECO:0000259" key="3">
    <source>
        <dbReference type="Pfam" id="PF00303"/>
    </source>
</evidence>
<reference evidence="4 5" key="1">
    <citation type="submission" date="2017-06" db="EMBL/GenBank/DDBJ databases">
        <authorList>
            <person name="Kim H.J."/>
            <person name="Triplett B.A."/>
        </authorList>
    </citation>
    <scope>NUCLEOTIDE SEQUENCE [LARGE SCALE GENOMIC DNA]</scope>
</reference>
<dbReference type="InterPro" id="IPR023451">
    <property type="entry name" value="Thymidate_synth/dCMP_Mease_dom"/>
</dbReference>
<protein>
    <submittedName>
        <fullName evidence="4">Thymidylate synthase</fullName>
    </submittedName>
</protein>
<accession>A0A249Y2N1</accession>
<gene>
    <name evidence="4" type="ORF">2050H1_161</name>
</gene>
<evidence type="ECO:0000256" key="1">
    <source>
        <dbReference type="ARBA" id="ARBA00009972"/>
    </source>
</evidence>
<evidence type="ECO:0000313" key="4">
    <source>
        <dbReference type="EMBL" id="ASZ78927.1"/>
    </source>
</evidence>
<proteinExistence type="inferred from homology"/>
<dbReference type="Gene3D" id="3.30.572.10">
    <property type="entry name" value="Thymidylate synthase/dCMP hydroxymethylase domain"/>
    <property type="match status" value="1"/>
</dbReference>
<organism evidence="4 5">
    <name type="scientific">Serratia phage 2050H1</name>
    <dbReference type="NCBI Taxonomy" id="2024250"/>
    <lineage>
        <taxon>Viruses</taxon>
        <taxon>Duplodnaviria</taxon>
        <taxon>Heunggongvirae</taxon>
        <taxon>Uroviricota</taxon>
        <taxon>Caudoviricetes</taxon>
        <taxon>Pantevenvirales</taxon>
        <taxon>Ackermannviridae</taxon>
        <taxon>Miltonvirus</taxon>
        <taxon>Miltonvirus MAM1</taxon>
    </lineage>
</organism>
<evidence type="ECO:0000313" key="5">
    <source>
        <dbReference type="Proteomes" id="UP000224362"/>
    </source>
</evidence>
<dbReference type="Pfam" id="PF00303">
    <property type="entry name" value="Thymidylat_synt"/>
    <property type="match status" value="1"/>
</dbReference>
<evidence type="ECO:0000256" key="2">
    <source>
        <dbReference type="ARBA" id="ARBA00022679"/>
    </source>
</evidence>
<keyword evidence="2" id="KW-0808">Transferase</keyword>
<dbReference type="EMBL" id="MF285619">
    <property type="protein sequence ID" value="ASZ78927.1"/>
    <property type="molecule type" value="Genomic_DNA"/>
</dbReference>
<dbReference type="GO" id="GO:0016740">
    <property type="term" value="F:transferase activity"/>
    <property type="evidence" value="ECO:0007669"/>
    <property type="project" value="UniProtKB-KW"/>
</dbReference>
<dbReference type="InterPro" id="IPR036926">
    <property type="entry name" value="Thymidate_synth/dCMP_Mease_sf"/>
</dbReference>
<dbReference type="SUPFAM" id="SSF55831">
    <property type="entry name" value="Thymidylate synthase/dCMP hydroxymethylase"/>
    <property type="match status" value="1"/>
</dbReference>
<dbReference type="Proteomes" id="UP000224362">
    <property type="component" value="Segment"/>
</dbReference>
<feature type="domain" description="Thymidylate synthase/dCMP hydroxymethylase" evidence="3">
    <location>
        <begin position="19"/>
        <end position="246"/>
    </location>
</feature>
<sequence>MTIHYFGGNTVNEVMLQAFDTLLSKGAKAISRNGNAVYLNDVEIELYDPRKRHLCLEGRKSNIFQLIAETLWVMAGKDELHPYLTHFLPRAPNYSDDGLTWRGAYGPRLHAFDQLQGVVDTFLNDGMTTRRATAFIHDPAKDAPSVIQETLGGQTRDTPCNLLMLFYTDVDGRFVARTIQRSGDAIFGAGSINLFEFSFIQEMVLSCINSGLARRYPEYAPLDLGAYRHSTVNFHLYDATASQAVAVMESEQVTYKKSSGRDCVFPKTIAKCRDMAAEFIDKISIPMLAGVFGMREGVDRLDELFRKYDVAPKDNNIHSYMVLTLAYIASTNKVCPEKFDLTDYNNYGLAYDVYEAVQRSSFRKFTLHPGESVVDTSINRMSSWRSDEVKIVGSKLADLLRKKM</sequence>
<name>A0A249Y2N1_9CAUD</name>